<sequence>MSEQTVSIQHQKQSHELEVRRMALYQQSKIVEANDDETTYFLFFYKDHYLTYVKSPQVKPDSFADRAFTSGIVCSAQHPLTVAFLSSEKSFRKHSFEQLFRKMEQKHTPYEAGLIAAFFDSFIEKEELVSYFKELFYRYRRNGQTYLSYRIIRMLLDVHPDHTWVQDFAKKLEFQAYAEWYNHPDSDLFQKDPLFAEKVYFHNLQDDSYFEALSTLLKQEDRLTDLLAITIYKFSKNPTEPHYHKLYSMLDEYLTKEQVADVLQSLLDSTGDFKPITQDLIKLSSALSKPHKMIDMITNHALTIPETEVPLVESVLDQIHVQSREIDVNKFNQLLPSLYQSDSIRLEKLLNKCVNQLLLDHDISYVAEWAEPFKSTHPELPILRKIDQMLEIENDPDQQQLLGELYFQFEHFQQAIECFSFEMELKEDDPKPVRWLSKVYQEMGMQDESKAYQQLYKNIQKNA</sequence>
<dbReference type="SUPFAM" id="SSF48452">
    <property type="entry name" value="TPR-like"/>
    <property type="match status" value="1"/>
</dbReference>
<organism evidence="2 3">
    <name type="scientific">Salinibacillus aidingensis</name>
    <dbReference type="NCBI Taxonomy" id="237684"/>
    <lineage>
        <taxon>Bacteria</taxon>
        <taxon>Bacillati</taxon>
        <taxon>Bacillota</taxon>
        <taxon>Bacilli</taxon>
        <taxon>Bacillales</taxon>
        <taxon>Bacillaceae</taxon>
        <taxon>Salinibacillus</taxon>
    </lineage>
</organism>
<gene>
    <name evidence="2" type="ORF">GCM10008986_12350</name>
</gene>
<dbReference type="InterPro" id="IPR019734">
    <property type="entry name" value="TPR_rpt"/>
</dbReference>
<dbReference type="InterPro" id="IPR011990">
    <property type="entry name" value="TPR-like_helical_dom_sf"/>
</dbReference>
<evidence type="ECO:0000256" key="1">
    <source>
        <dbReference type="PROSITE-ProRule" id="PRU00339"/>
    </source>
</evidence>
<feature type="repeat" description="TPR" evidence="1">
    <location>
        <begin position="396"/>
        <end position="429"/>
    </location>
</feature>
<evidence type="ECO:0000313" key="2">
    <source>
        <dbReference type="EMBL" id="GAA0488247.1"/>
    </source>
</evidence>
<dbReference type="EMBL" id="BAAADO010000002">
    <property type="protein sequence ID" value="GAA0488247.1"/>
    <property type="molecule type" value="Genomic_DNA"/>
</dbReference>
<dbReference type="Proteomes" id="UP001500880">
    <property type="component" value="Unassembled WGS sequence"/>
</dbReference>
<comment type="caution">
    <text evidence="2">The sequence shown here is derived from an EMBL/GenBank/DDBJ whole genome shotgun (WGS) entry which is preliminary data.</text>
</comment>
<name>A0ABN1B1X3_9BACI</name>
<evidence type="ECO:0008006" key="4">
    <source>
        <dbReference type="Google" id="ProtNLM"/>
    </source>
</evidence>
<keyword evidence="1" id="KW-0802">TPR repeat</keyword>
<proteinExistence type="predicted"/>
<dbReference type="PROSITE" id="PS50005">
    <property type="entry name" value="TPR"/>
    <property type="match status" value="1"/>
</dbReference>
<dbReference type="Gene3D" id="1.25.40.10">
    <property type="entry name" value="Tetratricopeptide repeat domain"/>
    <property type="match status" value="1"/>
</dbReference>
<dbReference type="RefSeq" id="WP_343838799.1">
    <property type="nucleotide sequence ID" value="NZ_BAAADO010000002.1"/>
</dbReference>
<reference evidence="2 3" key="1">
    <citation type="journal article" date="2019" name="Int. J. Syst. Evol. Microbiol.">
        <title>The Global Catalogue of Microorganisms (GCM) 10K type strain sequencing project: providing services to taxonomists for standard genome sequencing and annotation.</title>
        <authorList>
            <consortium name="The Broad Institute Genomics Platform"/>
            <consortium name="The Broad Institute Genome Sequencing Center for Infectious Disease"/>
            <person name="Wu L."/>
            <person name="Ma J."/>
        </authorList>
    </citation>
    <scope>NUCLEOTIDE SEQUENCE [LARGE SCALE GENOMIC DNA]</scope>
    <source>
        <strain evidence="2 3">JCM 12389</strain>
    </source>
</reference>
<accession>A0ABN1B1X3</accession>
<keyword evidence="3" id="KW-1185">Reference proteome</keyword>
<protein>
    <recommendedName>
        <fullName evidence="4">Tetratricopeptide repeat protein</fullName>
    </recommendedName>
</protein>
<evidence type="ECO:0000313" key="3">
    <source>
        <dbReference type="Proteomes" id="UP001500880"/>
    </source>
</evidence>